<sequence>MNNNSVPTDSISSTSSSTSLSSAMSNTLPTPNTSDPPTPYFYPTSTAKCPSGLTDTEYPTLRTPLPSPTGSPAAETVFARMLRNRRLTQIQQGKHAEFSDNVDDDDDAHLEIAQPHVSSWEDIRQSWPSSPSGAHTAANDDRWTMHEEQEYYPHHSHSHFTTAATEDEMSYDQEYTLRPPPPPPNFGTGPDLPVDILAEAAKRAEMEILAADINEMQF</sequence>
<evidence type="ECO:0000313" key="3">
    <source>
        <dbReference type="Proteomes" id="UP000094385"/>
    </source>
</evidence>
<dbReference type="Proteomes" id="UP000094385">
    <property type="component" value="Unassembled WGS sequence"/>
</dbReference>
<feature type="region of interest" description="Disordered" evidence="1">
    <location>
        <begin position="1"/>
        <end position="73"/>
    </location>
</feature>
<protein>
    <submittedName>
        <fullName evidence="2">Uncharacterized protein</fullName>
    </submittedName>
</protein>
<evidence type="ECO:0000256" key="1">
    <source>
        <dbReference type="SAM" id="MobiDB-lite"/>
    </source>
</evidence>
<accession>A0A1E3Q854</accession>
<name>A0A1E3Q854_LIPST</name>
<proteinExistence type="predicted"/>
<dbReference type="AlphaFoldDB" id="A0A1E3Q854"/>
<gene>
    <name evidence="2" type="ORF">LIPSTDRAFT_111023</name>
</gene>
<keyword evidence="3" id="KW-1185">Reference proteome</keyword>
<dbReference type="EMBL" id="KV454293">
    <property type="protein sequence ID" value="ODQ73875.1"/>
    <property type="molecule type" value="Genomic_DNA"/>
</dbReference>
<organism evidence="2 3">
    <name type="scientific">Lipomyces starkeyi NRRL Y-11557</name>
    <dbReference type="NCBI Taxonomy" id="675824"/>
    <lineage>
        <taxon>Eukaryota</taxon>
        <taxon>Fungi</taxon>
        <taxon>Dikarya</taxon>
        <taxon>Ascomycota</taxon>
        <taxon>Saccharomycotina</taxon>
        <taxon>Lipomycetes</taxon>
        <taxon>Lipomycetales</taxon>
        <taxon>Lipomycetaceae</taxon>
        <taxon>Lipomyces</taxon>
    </lineage>
</organism>
<feature type="region of interest" description="Disordered" evidence="1">
    <location>
        <begin position="119"/>
        <end position="138"/>
    </location>
</feature>
<dbReference type="OrthoDB" id="10527879at2759"/>
<reference evidence="2 3" key="1">
    <citation type="journal article" date="2016" name="Proc. Natl. Acad. Sci. U.S.A.">
        <title>Comparative genomics of biotechnologically important yeasts.</title>
        <authorList>
            <person name="Riley R."/>
            <person name="Haridas S."/>
            <person name="Wolfe K.H."/>
            <person name="Lopes M.R."/>
            <person name="Hittinger C.T."/>
            <person name="Goeker M."/>
            <person name="Salamov A.A."/>
            <person name="Wisecaver J.H."/>
            <person name="Long T.M."/>
            <person name="Calvey C.H."/>
            <person name="Aerts A.L."/>
            <person name="Barry K.W."/>
            <person name="Choi C."/>
            <person name="Clum A."/>
            <person name="Coughlan A.Y."/>
            <person name="Deshpande S."/>
            <person name="Douglass A.P."/>
            <person name="Hanson S.J."/>
            <person name="Klenk H.-P."/>
            <person name="LaButti K.M."/>
            <person name="Lapidus A."/>
            <person name="Lindquist E.A."/>
            <person name="Lipzen A.M."/>
            <person name="Meier-Kolthoff J.P."/>
            <person name="Ohm R.A."/>
            <person name="Otillar R.P."/>
            <person name="Pangilinan J.L."/>
            <person name="Peng Y."/>
            <person name="Rokas A."/>
            <person name="Rosa C.A."/>
            <person name="Scheuner C."/>
            <person name="Sibirny A.A."/>
            <person name="Slot J.C."/>
            <person name="Stielow J.B."/>
            <person name="Sun H."/>
            <person name="Kurtzman C.P."/>
            <person name="Blackwell M."/>
            <person name="Grigoriev I.V."/>
            <person name="Jeffries T.W."/>
        </authorList>
    </citation>
    <scope>NUCLEOTIDE SEQUENCE [LARGE SCALE GENOMIC DNA]</scope>
    <source>
        <strain evidence="2 3">NRRL Y-11557</strain>
    </source>
</reference>
<feature type="compositionally biased region" description="Low complexity" evidence="1">
    <location>
        <begin position="1"/>
        <end position="27"/>
    </location>
</feature>
<evidence type="ECO:0000313" key="2">
    <source>
        <dbReference type="EMBL" id="ODQ73875.1"/>
    </source>
</evidence>